<name>A0A9Q1C281_HOLLE</name>
<dbReference type="SUPFAM" id="SSF56235">
    <property type="entry name" value="N-terminal nucleophile aminohydrolases (Ntn hydrolases)"/>
    <property type="match status" value="1"/>
</dbReference>
<dbReference type="Gene3D" id="1.10.246.130">
    <property type="match status" value="1"/>
</dbReference>
<dbReference type="Proteomes" id="UP001152320">
    <property type="component" value="Chromosome 8"/>
</dbReference>
<dbReference type="GO" id="GO:0016787">
    <property type="term" value="F:hydrolase activity"/>
    <property type="evidence" value="ECO:0007669"/>
    <property type="project" value="UniProtKB-KW"/>
</dbReference>
<organism evidence="1 2">
    <name type="scientific">Holothuria leucospilota</name>
    <name type="common">Black long sea cucumber</name>
    <name type="synonym">Mertensiothuria leucospilota</name>
    <dbReference type="NCBI Taxonomy" id="206669"/>
    <lineage>
        <taxon>Eukaryota</taxon>
        <taxon>Metazoa</taxon>
        <taxon>Echinodermata</taxon>
        <taxon>Eleutherozoa</taxon>
        <taxon>Echinozoa</taxon>
        <taxon>Holothuroidea</taxon>
        <taxon>Aspidochirotacea</taxon>
        <taxon>Aspidochirotida</taxon>
        <taxon>Holothuriidae</taxon>
        <taxon>Holothuria</taxon>
    </lineage>
</organism>
<dbReference type="PANTHER" id="PTHR43881:SF1">
    <property type="entry name" value="GAMMA-GLUTAMYLTRANSPEPTIDASE (AFU_ORTHOLOGUE AFUA_4G13580)"/>
    <property type="match status" value="1"/>
</dbReference>
<accession>A0A9Q1C281</accession>
<keyword evidence="1" id="KW-0378">Hydrolase</keyword>
<dbReference type="Gene3D" id="3.60.20.40">
    <property type="match status" value="1"/>
</dbReference>
<sequence>MTSGIMSLQFQSRRSPVLGVNGAVACTQPLAAQIGLDILKHGGNAADSAVAMAAALNVTEPASTGIGGDCFCLFYNASSKKVESINGSGRAPGALSLDHIQKAAFHENGSLPHHHALNVTVPGAAAGWIDTLERFGSKKLSVGDILQPAITLATEGFPVAPVSALQWQADVNKLTRKENPHGGDMLLNGNPPKAGELMKMPHLAHTFQELVLKGKKGFYEGPIAEAIVDTVQAGGGVMTLDDLKNHTSSYEDPIHTTYKGTTVWECPPNGQGITALMALSILEKADLKGLEPTSPKYIHLVAEALKLSFADSLQYCADPSVVKVPVEGLLSKKYASSRFQLIYPELASKGVSFGEPSLEGDTVYFCVVDGEGNACSFINSNYEGFGTGLVPKNCGFTLQVIIQSKSRGANFKIQKDHPNCPAGYKRPYHTIIPSMLTRPEDGALLAAYGVMGGFMQPQGHVQVVMNMVNFGMDPQTALDQPRLHVGVSQDGVEGTLFLEEGFPSETLTSLANMGHNVKGPVGGLGRAIFGRGQIITRGDWWAEPGRTTSTNENVLWAGSDPRADGMALSY</sequence>
<evidence type="ECO:0000313" key="1">
    <source>
        <dbReference type="EMBL" id="KAJ8036845.1"/>
    </source>
</evidence>
<comment type="caution">
    <text evidence="1">The sequence shown here is derived from an EMBL/GenBank/DDBJ whole genome shotgun (WGS) entry which is preliminary data.</text>
</comment>
<gene>
    <name evidence="1" type="ORF">HOLleu_17489</name>
</gene>
<dbReference type="AlphaFoldDB" id="A0A9Q1C281"/>
<proteinExistence type="predicted"/>
<dbReference type="InterPro" id="IPR029055">
    <property type="entry name" value="Ntn_hydrolases_N"/>
</dbReference>
<evidence type="ECO:0000313" key="2">
    <source>
        <dbReference type="Proteomes" id="UP001152320"/>
    </source>
</evidence>
<dbReference type="PRINTS" id="PR01210">
    <property type="entry name" value="GGTRANSPTASE"/>
</dbReference>
<protein>
    <submittedName>
        <fullName evidence="1">Glutathione hydrolase 3</fullName>
    </submittedName>
</protein>
<dbReference type="InterPro" id="IPR043138">
    <property type="entry name" value="GGT_lsub"/>
</dbReference>
<dbReference type="EMBL" id="JAIZAY010000008">
    <property type="protein sequence ID" value="KAJ8036845.1"/>
    <property type="molecule type" value="Genomic_DNA"/>
</dbReference>
<keyword evidence="2" id="KW-1185">Reference proteome</keyword>
<dbReference type="InterPro" id="IPR043137">
    <property type="entry name" value="GGT_ssub_C"/>
</dbReference>
<reference evidence="1" key="1">
    <citation type="submission" date="2021-10" db="EMBL/GenBank/DDBJ databases">
        <title>Tropical sea cucumber genome reveals ecological adaptation and Cuvierian tubules defense mechanism.</title>
        <authorList>
            <person name="Chen T."/>
        </authorList>
    </citation>
    <scope>NUCLEOTIDE SEQUENCE</scope>
    <source>
        <strain evidence="1">Nanhai2018</strain>
        <tissue evidence="1">Muscle</tissue>
    </source>
</reference>
<dbReference type="Pfam" id="PF01019">
    <property type="entry name" value="G_glu_transpept"/>
    <property type="match status" value="1"/>
</dbReference>
<dbReference type="PANTHER" id="PTHR43881">
    <property type="entry name" value="GAMMA-GLUTAMYLTRANSPEPTIDASE (AFU_ORTHOLOGUE AFUA_4G13580)"/>
    <property type="match status" value="1"/>
</dbReference>
<dbReference type="OrthoDB" id="2015213at2759"/>
<dbReference type="InterPro" id="IPR052896">
    <property type="entry name" value="GGT-like_enzyme"/>
</dbReference>